<gene>
    <name evidence="4" type="ORF">C1SCF055_LOCUS36190</name>
</gene>
<evidence type="ECO:0000256" key="3">
    <source>
        <dbReference type="PROSITE-ProRule" id="PRU00023"/>
    </source>
</evidence>
<reference evidence="4" key="1">
    <citation type="submission" date="2022-10" db="EMBL/GenBank/DDBJ databases">
        <authorList>
            <person name="Chen Y."/>
            <person name="Dougan E. K."/>
            <person name="Chan C."/>
            <person name="Rhodes N."/>
            <person name="Thang M."/>
        </authorList>
    </citation>
    <scope>NUCLEOTIDE SEQUENCE</scope>
</reference>
<organism evidence="4">
    <name type="scientific">Cladocopium goreaui</name>
    <dbReference type="NCBI Taxonomy" id="2562237"/>
    <lineage>
        <taxon>Eukaryota</taxon>
        <taxon>Sar</taxon>
        <taxon>Alveolata</taxon>
        <taxon>Dinophyceae</taxon>
        <taxon>Suessiales</taxon>
        <taxon>Symbiodiniaceae</taxon>
        <taxon>Cladocopium</taxon>
    </lineage>
</organism>
<reference evidence="5 6" key="2">
    <citation type="submission" date="2024-05" db="EMBL/GenBank/DDBJ databases">
        <authorList>
            <person name="Chen Y."/>
            <person name="Shah S."/>
            <person name="Dougan E. K."/>
            <person name="Thang M."/>
            <person name="Chan C."/>
        </authorList>
    </citation>
    <scope>NUCLEOTIDE SEQUENCE [LARGE SCALE GENOMIC DNA]</scope>
</reference>
<dbReference type="PANTHER" id="PTHR24166:SF48">
    <property type="entry name" value="PROTEIN VAPYRIN"/>
    <property type="match status" value="1"/>
</dbReference>
<feature type="repeat" description="ANK" evidence="3">
    <location>
        <begin position="322"/>
        <end position="354"/>
    </location>
</feature>
<dbReference type="EMBL" id="CAMXCT020004990">
    <property type="protein sequence ID" value="CAL1164352.1"/>
    <property type="molecule type" value="Genomic_DNA"/>
</dbReference>
<dbReference type="AlphaFoldDB" id="A0A9P1GHT4"/>
<feature type="repeat" description="ANK" evidence="3">
    <location>
        <begin position="290"/>
        <end position="315"/>
    </location>
</feature>
<keyword evidence="1" id="KW-0677">Repeat</keyword>
<dbReference type="EMBL" id="CAMXCT030004990">
    <property type="protein sequence ID" value="CAL4798289.1"/>
    <property type="molecule type" value="Genomic_DNA"/>
</dbReference>
<name>A0A9P1GHT4_9DINO</name>
<keyword evidence="6" id="KW-1185">Reference proteome</keyword>
<evidence type="ECO:0000313" key="4">
    <source>
        <dbReference type="EMBL" id="CAI4010977.1"/>
    </source>
</evidence>
<dbReference type="Gene3D" id="1.25.40.20">
    <property type="entry name" value="Ankyrin repeat-containing domain"/>
    <property type="match status" value="1"/>
</dbReference>
<evidence type="ECO:0000313" key="6">
    <source>
        <dbReference type="Proteomes" id="UP001152797"/>
    </source>
</evidence>
<dbReference type="Pfam" id="PF12796">
    <property type="entry name" value="Ank_2"/>
    <property type="match status" value="2"/>
</dbReference>
<sequence length="458" mass="49823">MSSMCAFEMEAFSEQATRTVDEWREGCREELLGRVLRVHRLGKGLSFVHLEVGAADPMIVTFEAATYDPLPISIPFPAARSAAGKLQGEHLRVVTEMQFRQHIQRWLRCVLRAALESVEGKETPEISAPAEATHGRRKGAAACAGWVRCPLCSNQRSFNRGAGLRQHLMTVHQQEAVGEDWLEKMAQLADSQGIYPTRGGSAMRTATSRVHGSDVQSQGANLILPGLVAARDGDVSTLQQLLLQGWRPLGPGQQDRHGSSAVDWAAGNGHLECVKLLLPYTDGRQLCRRDGRGPLHWACRHGRLDMARFLLSLGAVEQRAADGTTPLMLACFGGHTEVADYLLSARADLAAQNSYDCDAGHFAGLGGSVAACEFLLEKGLSLTRPQSSGHTALHKAAERGHLPLAKWLVETCDVQRLRGECPSTCEAAERWYGAHLPSALARRHGHEACAVELEELGL</sequence>
<dbReference type="InterPro" id="IPR050889">
    <property type="entry name" value="Dendritic_Spine_Reg/Scaffold"/>
</dbReference>
<dbReference type="PROSITE" id="PS50297">
    <property type="entry name" value="ANK_REP_REGION"/>
    <property type="match status" value="3"/>
</dbReference>
<dbReference type="SUPFAM" id="SSF48403">
    <property type="entry name" value="Ankyrin repeat"/>
    <property type="match status" value="1"/>
</dbReference>
<dbReference type="Proteomes" id="UP001152797">
    <property type="component" value="Unassembled WGS sequence"/>
</dbReference>
<dbReference type="InterPro" id="IPR036770">
    <property type="entry name" value="Ankyrin_rpt-contain_sf"/>
</dbReference>
<feature type="repeat" description="ANK" evidence="3">
    <location>
        <begin position="388"/>
        <end position="410"/>
    </location>
</feature>
<dbReference type="EMBL" id="CAMXCT010004990">
    <property type="protein sequence ID" value="CAI4010977.1"/>
    <property type="molecule type" value="Genomic_DNA"/>
</dbReference>
<accession>A0A9P1GHT4</accession>
<evidence type="ECO:0000256" key="2">
    <source>
        <dbReference type="ARBA" id="ARBA00023043"/>
    </source>
</evidence>
<protein>
    <submittedName>
        <fullName evidence="5">Ankyrin repeat and SOCS box protein 14</fullName>
    </submittedName>
</protein>
<dbReference type="OrthoDB" id="443079at2759"/>
<comment type="caution">
    <text evidence="4">The sequence shown here is derived from an EMBL/GenBank/DDBJ whole genome shotgun (WGS) entry which is preliminary data.</text>
</comment>
<keyword evidence="2 3" id="KW-0040">ANK repeat</keyword>
<dbReference type="Pfam" id="PF00023">
    <property type="entry name" value="Ank"/>
    <property type="match status" value="1"/>
</dbReference>
<dbReference type="PANTHER" id="PTHR24166">
    <property type="entry name" value="ROLLING PEBBLES, ISOFORM B"/>
    <property type="match status" value="1"/>
</dbReference>
<dbReference type="InterPro" id="IPR002110">
    <property type="entry name" value="Ankyrin_rpt"/>
</dbReference>
<evidence type="ECO:0000313" key="5">
    <source>
        <dbReference type="EMBL" id="CAL4798289.1"/>
    </source>
</evidence>
<evidence type="ECO:0000256" key="1">
    <source>
        <dbReference type="ARBA" id="ARBA00022737"/>
    </source>
</evidence>
<proteinExistence type="predicted"/>
<dbReference type="SMART" id="SM00248">
    <property type="entry name" value="ANK"/>
    <property type="match status" value="5"/>
</dbReference>
<dbReference type="PROSITE" id="PS50088">
    <property type="entry name" value="ANK_REPEAT"/>
    <property type="match status" value="3"/>
</dbReference>